<evidence type="ECO:0000256" key="3">
    <source>
        <dbReference type="PROSITE-ProRule" id="PRU00176"/>
    </source>
</evidence>
<dbReference type="GO" id="GO:0003723">
    <property type="term" value="F:RNA binding"/>
    <property type="evidence" value="ECO:0007669"/>
    <property type="project" value="UniProtKB-UniRule"/>
</dbReference>
<dbReference type="GeneID" id="94286666"/>
<keyword evidence="2 3" id="KW-0694">RNA-binding</keyword>
<dbReference type="InterPro" id="IPR035979">
    <property type="entry name" value="RBD_domain_sf"/>
</dbReference>
<keyword evidence="7" id="KW-1185">Reference proteome</keyword>
<dbReference type="EMBL" id="JAFJZO010000036">
    <property type="protein sequence ID" value="KAG5490418.1"/>
    <property type="molecule type" value="Genomic_DNA"/>
</dbReference>
<keyword evidence="1" id="KW-0677">Repeat</keyword>
<dbReference type="RefSeq" id="XP_067752746.1">
    <property type="nucleotide sequence ID" value="XM_067896589.1"/>
</dbReference>
<sequence>MFFLSTAAPPQVPPSGSIAAPAPYPFGTPMKEVSMRSFSNNESLSAPVSASPPSYEAVALNPKGPRSQTNLFVRKLASAVTEEDMRKLFERYGTILSFALMRDIHTGESLGTAFVRYSTHEEARAAMAALDGRELYGRQISIQWAKREHDSTPCGDARRKIRKLFVRNIPLDITVRHLRQMFSEFGAISNVTLHSDTAPAVDREGGGDNWHPPHRMRNIAFILFLDDDVAEQAVSKLHNTCPFESCERIPLMVKLAEDNRDRIDRKQRFFDNNAASVNTNMLATAMMQGSQLSTAPSLSPLVVPLSTPTSSTLSPPALPIDVNSSSHVLMRDGCVPSVSPNGQHTLPFAVAAPAPAPASTPMLHTTVDASRETRCVYVASAPNKCAEQQVLQSPSAPGQYMIASSGQHGFSVAKSVASQEPQSFYRTALSASVPQYYQTVTLPQVFVGPHGQPLQPQSNVFIPGFFPSFSPNHQSLQQPQQVPLFEMQGVPARHPLQSTPSESAQNHSPQQCHLTNTQRSVAISLQFNSAGNALDPNQTAIFSTTDSPLNTAISANCIPTGTDAKACSHLRYGLAKDDLPLATPMGEVLTPSFLSRIVADDEVIWGKVSAPGLSDTGATEPLC</sequence>
<feature type="domain" description="RRM" evidence="5">
    <location>
        <begin position="69"/>
        <end position="147"/>
    </location>
</feature>
<name>A0A836L6Z5_9TRYP</name>
<dbReference type="Gene3D" id="3.30.70.330">
    <property type="match status" value="2"/>
</dbReference>
<dbReference type="InterPro" id="IPR012677">
    <property type="entry name" value="Nucleotide-bd_a/b_plait_sf"/>
</dbReference>
<dbReference type="SMART" id="SM00360">
    <property type="entry name" value="RRM"/>
    <property type="match status" value="2"/>
</dbReference>
<dbReference type="CDD" id="cd00590">
    <property type="entry name" value="RRM_SF"/>
    <property type="match status" value="2"/>
</dbReference>
<dbReference type="AlphaFoldDB" id="A0A836L6Z5"/>
<protein>
    <recommendedName>
        <fullName evidence="5">RRM domain-containing protein</fullName>
    </recommendedName>
</protein>
<evidence type="ECO:0000313" key="6">
    <source>
        <dbReference type="EMBL" id="KAG5490418.1"/>
    </source>
</evidence>
<gene>
    <name evidence="6" type="ORF">JKF63_00538</name>
</gene>
<proteinExistence type="predicted"/>
<dbReference type="Proteomes" id="UP000674318">
    <property type="component" value="Unassembled WGS sequence"/>
</dbReference>
<dbReference type="SUPFAM" id="SSF54928">
    <property type="entry name" value="RNA-binding domain, RBD"/>
    <property type="match status" value="1"/>
</dbReference>
<organism evidence="6 7">
    <name type="scientific">Porcisia hertigi</name>
    <dbReference type="NCBI Taxonomy" id="2761500"/>
    <lineage>
        <taxon>Eukaryota</taxon>
        <taxon>Discoba</taxon>
        <taxon>Euglenozoa</taxon>
        <taxon>Kinetoplastea</taxon>
        <taxon>Metakinetoplastina</taxon>
        <taxon>Trypanosomatida</taxon>
        <taxon>Trypanosomatidae</taxon>
        <taxon>Leishmaniinae</taxon>
        <taxon>Porcisia</taxon>
    </lineage>
</organism>
<reference evidence="6 7" key="1">
    <citation type="submission" date="2021-02" db="EMBL/GenBank/DDBJ databases">
        <title>Porcisia hertigi Genome sequencing and assembly.</title>
        <authorList>
            <person name="Almutairi H."/>
            <person name="Gatherer D."/>
        </authorList>
    </citation>
    <scope>NUCLEOTIDE SEQUENCE [LARGE SCALE GENOMIC DNA]</scope>
    <source>
        <strain evidence="6 7">C119</strain>
    </source>
</reference>
<dbReference type="OrthoDB" id="266020at2759"/>
<accession>A0A836L6Z5</accession>
<evidence type="ECO:0000256" key="2">
    <source>
        <dbReference type="ARBA" id="ARBA00022884"/>
    </source>
</evidence>
<evidence type="ECO:0000256" key="4">
    <source>
        <dbReference type="SAM" id="MobiDB-lite"/>
    </source>
</evidence>
<dbReference type="InterPro" id="IPR000504">
    <property type="entry name" value="RRM_dom"/>
</dbReference>
<dbReference type="Pfam" id="PF00076">
    <property type="entry name" value="RRM_1"/>
    <property type="match status" value="2"/>
</dbReference>
<comment type="caution">
    <text evidence="6">The sequence shown here is derived from an EMBL/GenBank/DDBJ whole genome shotgun (WGS) entry which is preliminary data.</text>
</comment>
<feature type="domain" description="RRM" evidence="5">
    <location>
        <begin position="162"/>
        <end position="258"/>
    </location>
</feature>
<feature type="region of interest" description="Disordered" evidence="4">
    <location>
        <begin position="494"/>
        <end position="513"/>
    </location>
</feature>
<dbReference type="PANTHER" id="PTHR24012">
    <property type="entry name" value="RNA BINDING PROTEIN"/>
    <property type="match status" value="1"/>
</dbReference>
<evidence type="ECO:0000313" key="7">
    <source>
        <dbReference type="Proteomes" id="UP000674318"/>
    </source>
</evidence>
<evidence type="ECO:0000256" key="1">
    <source>
        <dbReference type="ARBA" id="ARBA00022737"/>
    </source>
</evidence>
<dbReference type="KEGG" id="phet:94286666"/>
<feature type="compositionally biased region" description="Polar residues" evidence="4">
    <location>
        <begin position="496"/>
        <end position="513"/>
    </location>
</feature>
<dbReference type="PROSITE" id="PS50102">
    <property type="entry name" value="RRM"/>
    <property type="match status" value="2"/>
</dbReference>
<feature type="region of interest" description="Disordered" evidence="4">
    <location>
        <begin position="1"/>
        <end position="20"/>
    </location>
</feature>
<evidence type="ECO:0000259" key="5">
    <source>
        <dbReference type="PROSITE" id="PS50102"/>
    </source>
</evidence>